<dbReference type="AlphaFoldDB" id="A0A0C2YWW3"/>
<dbReference type="RefSeq" id="WP_009868809.1">
    <property type="nucleotide sequence ID" value="NZ_JXSL01000025.1"/>
</dbReference>
<dbReference type="OrthoDB" id="8443104at2"/>
<dbReference type="Proteomes" id="UP000031971">
    <property type="component" value="Unassembled WGS sequence"/>
</dbReference>
<keyword evidence="2" id="KW-1185">Reference proteome</keyword>
<evidence type="ECO:0000313" key="1">
    <source>
        <dbReference type="EMBL" id="KIL99170.1"/>
    </source>
</evidence>
<accession>A0A0C2YWW3</accession>
<dbReference type="PROSITE" id="PS51257">
    <property type="entry name" value="PROKAR_LIPOPROTEIN"/>
    <property type="match status" value="1"/>
</dbReference>
<protein>
    <recommendedName>
        <fullName evidence="3">Lipoprotein</fullName>
    </recommendedName>
</protein>
<gene>
    <name evidence="1" type="ORF">CCC_03388</name>
</gene>
<sequence>MNTPRIARLLLFVLAAPLLLSGCDSWSRVKGRTPPPCPPVYIMSDAAKMIKYRAGSGRDLTDVEMEGEVVAFKGDCVYDAKGGEVTLQLGFELRRGPAAASRTLDVTYFVAVPKFYPAPEAKGVFTFPVTFPDTVDRIRVTDDEVVMRLPVRTKELIDNYEVYIGFQLTPEEMESNRRTKR</sequence>
<comment type="caution">
    <text evidence="1">The sequence shown here is derived from an EMBL/GenBank/DDBJ whole genome shotgun (WGS) entry which is preliminary data.</text>
</comment>
<evidence type="ECO:0000313" key="2">
    <source>
        <dbReference type="Proteomes" id="UP000031971"/>
    </source>
</evidence>
<name>A0A0C2YWW3_PARME</name>
<proteinExistence type="predicted"/>
<evidence type="ECO:0008006" key="3">
    <source>
        <dbReference type="Google" id="ProtNLM"/>
    </source>
</evidence>
<reference evidence="1 2" key="1">
    <citation type="submission" date="2015-01" db="EMBL/GenBank/DDBJ databases">
        <title>Genome Sequence of Magnetospirillum magnetotacticum Strain MS-1.</title>
        <authorList>
            <person name="Marinov G.K."/>
            <person name="Smalley M.D."/>
            <person name="DeSalvo G."/>
        </authorList>
    </citation>
    <scope>NUCLEOTIDE SEQUENCE [LARGE SCALE GENOMIC DNA]</scope>
    <source>
        <strain evidence="1 2">MS-1</strain>
    </source>
</reference>
<organism evidence="1 2">
    <name type="scientific">Paramagnetospirillum magnetotacticum MS-1</name>
    <dbReference type="NCBI Taxonomy" id="272627"/>
    <lineage>
        <taxon>Bacteria</taxon>
        <taxon>Pseudomonadati</taxon>
        <taxon>Pseudomonadota</taxon>
        <taxon>Alphaproteobacteria</taxon>
        <taxon>Rhodospirillales</taxon>
        <taxon>Magnetospirillaceae</taxon>
        <taxon>Paramagnetospirillum</taxon>
    </lineage>
</organism>
<dbReference type="EMBL" id="JXSL01000025">
    <property type="protein sequence ID" value="KIL99170.1"/>
    <property type="molecule type" value="Genomic_DNA"/>
</dbReference>
<dbReference type="STRING" id="272627.CCC_03388"/>